<proteinExistence type="predicted"/>
<evidence type="ECO:0000313" key="1">
    <source>
        <dbReference type="EMBL" id="MFC6389405.1"/>
    </source>
</evidence>
<name>A0ABW1WQK6_9HYPH</name>
<evidence type="ECO:0000313" key="2">
    <source>
        <dbReference type="Proteomes" id="UP001596237"/>
    </source>
</evidence>
<reference evidence="2" key="1">
    <citation type="journal article" date="2019" name="Int. J. Syst. Evol. Microbiol.">
        <title>The Global Catalogue of Microorganisms (GCM) 10K type strain sequencing project: providing services to taxonomists for standard genome sequencing and annotation.</title>
        <authorList>
            <consortium name="The Broad Institute Genomics Platform"/>
            <consortium name="The Broad Institute Genome Sequencing Center for Infectious Disease"/>
            <person name="Wu L."/>
            <person name="Ma J."/>
        </authorList>
    </citation>
    <scope>NUCLEOTIDE SEQUENCE [LARGE SCALE GENOMIC DNA]</scope>
    <source>
        <strain evidence="2">CCUG 36916</strain>
    </source>
</reference>
<keyword evidence="2" id="KW-1185">Reference proteome</keyword>
<comment type="caution">
    <text evidence="1">The sequence shown here is derived from an EMBL/GenBank/DDBJ whole genome shotgun (WGS) entry which is preliminary data.</text>
</comment>
<protein>
    <recommendedName>
        <fullName evidence="3">Light-harvesting protein</fullName>
    </recommendedName>
</protein>
<dbReference type="EMBL" id="JBHSTT010000028">
    <property type="protein sequence ID" value="MFC6389405.1"/>
    <property type="molecule type" value="Genomic_DNA"/>
</dbReference>
<dbReference type="RefSeq" id="WP_192285841.1">
    <property type="nucleotide sequence ID" value="NZ_JBHSTT010000028.1"/>
</dbReference>
<gene>
    <name evidence="1" type="ORF">ACFQDP_08650</name>
</gene>
<dbReference type="Proteomes" id="UP001596237">
    <property type="component" value="Unassembled WGS sequence"/>
</dbReference>
<sequence length="49" mass="5670">MPVLRHQREAGWAARESAPEDLDWTENLKLRRWINSILIVAIVAATFHS</sequence>
<accession>A0ABW1WQK6</accession>
<evidence type="ECO:0008006" key="3">
    <source>
        <dbReference type="Google" id="ProtNLM"/>
    </source>
</evidence>
<organism evidence="1 2">
    <name type="scientific">Methylorubrum zatmanii</name>
    <dbReference type="NCBI Taxonomy" id="29429"/>
    <lineage>
        <taxon>Bacteria</taxon>
        <taxon>Pseudomonadati</taxon>
        <taxon>Pseudomonadota</taxon>
        <taxon>Alphaproteobacteria</taxon>
        <taxon>Hyphomicrobiales</taxon>
        <taxon>Methylobacteriaceae</taxon>
        <taxon>Methylorubrum</taxon>
    </lineage>
</organism>